<evidence type="ECO:0000313" key="3">
    <source>
        <dbReference type="Proteomes" id="UP000070700"/>
    </source>
</evidence>
<proteinExistence type="predicted"/>
<name>A0A132B9X1_MOLSC</name>
<sequence length="186" mass="21214">MSPKRKSAGEDSTTQAKKARPSTTATPSTPTAPTPSVKESPAIKDLSLDIPSHEKAFKAVYRQLKKSVRENWHDRYDDHNELQLELVTLLVAWQQEIFHCAILPGERLLEAYKAMVVVDEWIQKERGNEFNVRVDWREGDASWSVDDVEGKKVYEGLPENIQAKMWRDLLLKSFVTCEAATTVEIM</sequence>
<protein>
    <submittedName>
        <fullName evidence="2">Uncharacterized protein</fullName>
    </submittedName>
</protein>
<dbReference type="Proteomes" id="UP000070700">
    <property type="component" value="Unassembled WGS sequence"/>
</dbReference>
<feature type="non-terminal residue" evidence="2">
    <location>
        <position position="186"/>
    </location>
</feature>
<dbReference type="EMBL" id="KQ947433">
    <property type="protein sequence ID" value="KUJ09198.1"/>
    <property type="molecule type" value="Genomic_DNA"/>
</dbReference>
<organism evidence="2 3">
    <name type="scientific">Mollisia scopiformis</name>
    <name type="common">Conifer needle endophyte fungus</name>
    <name type="synonym">Phialocephala scopiformis</name>
    <dbReference type="NCBI Taxonomy" id="149040"/>
    <lineage>
        <taxon>Eukaryota</taxon>
        <taxon>Fungi</taxon>
        <taxon>Dikarya</taxon>
        <taxon>Ascomycota</taxon>
        <taxon>Pezizomycotina</taxon>
        <taxon>Leotiomycetes</taxon>
        <taxon>Helotiales</taxon>
        <taxon>Mollisiaceae</taxon>
        <taxon>Mollisia</taxon>
    </lineage>
</organism>
<reference evidence="2 3" key="1">
    <citation type="submission" date="2015-10" db="EMBL/GenBank/DDBJ databases">
        <title>Full genome of DAOMC 229536 Phialocephala scopiformis, a fungal endophyte of spruce producing the potent anti-insectan compound rugulosin.</title>
        <authorList>
            <consortium name="DOE Joint Genome Institute"/>
            <person name="Walker A.K."/>
            <person name="Frasz S.L."/>
            <person name="Seifert K.A."/>
            <person name="Miller J.D."/>
            <person name="Mondo S.J."/>
            <person name="Labutti K."/>
            <person name="Lipzen A."/>
            <person name="Dockter R."/>
            <person name="Kennedy M."/>
            <person name="Grigoriev I.V."/>
            <person name="Spatafora J.W."/>
        </authorList>
    </citation>
    <scope>NUCLEOTIDE SEQUENCE [LARGE SCALE GENOMIC DNA]</scope>
    <source>
        <strain evidence="2 3">CBS 120377</strain>
    </source>
</reference>
<feature type="compositionally biased region" description="Low complexity" evidence="1">
    <location>
        <begin position="21"/>
        <end position="36"/>
    </location>
</feature>
<gene>
    <name evidence="2" type="ORF">LY89DRAFT_690697</name>
</gene>
<dbReference type="GeneID" id="28825872"/>
<keyword evidence="3" id="KW-1185">Reference proteome</keyword>
<dbReference type="RefSeq" id="XP_018063553.1">
    <property type="nucleotide sequence ID" value="XM_018216146.1"/>
</dbReference>
<dbReference type="AlphaFoldDB" id="A0A132B9X1"/>
<evidence type="ECO:0000313" key="2">
    <source>
        <dbReference type="EMBL" id="KUJ09198.1"/>
    </source>
</evidence>
<accession>A0A132B9X1</accession>
<evidence type="ECO:0000256" key="1">
    <source>
        <dbReference type="SAM" id="MobiDB-lite"/>
    </source>
</evidence>
<feature type="region of interest" description="Disordered" evidence="1">
    <location>
        <begin position="1"/>
        <end position="42"/>
    </location>
</feature>
<dbReference type="InParanoid" id="A0A132B9X1"/>
<dbReference type="KEGG" id="psco:LY89DRAFT_690697"/>
<dbReference type="OrthoDB" id="3269196at2759"/>